<gene>
    <name evidence="1" type="ORF">AYBTSS11_LOCUS9649</name>
</gene>
<protein>
    <submittedName>
        <fullName evidence="1">Uncharacterized protein</fullName>
    </submittedName>
</protein>
<name>A0AA86VXH8_9FABA</name>
<dbReference type="Gramene" id="rna-AYBTSS11_LOCUS9649">
    <property type="protein sequence ID" value="CAJ1940341.1"/>
    <property type="gene ID" value="gene-AYBTSS11_LOCUS9649"/>
</dbReference>
<organism evidence="1 2">
    <name type="scientific">Sphenostylis stenocarpa</name>
    <dbReference type="NCBI Taxonomy" id="92480"/>
    <lineage>
        <taxon>Eukaryota</taxon>
        <taxon>Viridiplantae</taxon>
        <taxon>Streptophyta</taxon>
        <taxon>Embryophyta</taxon>
        <taxon>Tracheophyta</taxon>
        <taxon>Spermatophyta</taxon>
        <taxon>Magnoliopsida</taxon>
        <taxon>eudicotyledons</taxon>
        <taxon>Gunneridae</taxon>
        <taxon>Pentapetalae</taxon>
        <taxon>rosids</taxon>
        <taxon>fabids</taxon>
        <taxon>Fabales</taxon>
        <taxon>Fabaceae</taxon>
        <taxon>Papilionoideae</taxon>
        <taxon>50 kb inversion clade</taxon>
        <taxon>NPAAA clade</taxon>
        <taxon>indigoferoid/millettioid clade</taxon>
        <taxon>Phaseoleae</taxon>
        <taxon>Sphenostylis</taxon>
    </lineage>
</organism>
<evidence type="ECO:0000313" key="2">
    <source>
        <dbReference type="Proteomes" id="UP001189624"/>
    </source>
</evidence>
<keyword evidence="2" id="KW-1185">Reference proteome</keyword>
<proteinExistence type="predicted"/>
<dbReference type="Proteomes" id="UP001189624">
    <property type="component" value="Chromosome 3"/>
</dbReference>
<accession>A0AA86VXH8</accession>
<evidence type="ECO:0000313" key="1">
    <source>
        <dbReference type="EMBL" id="CAJ1940341.1"/>
    </source>
</evidence>
<sequence>MIPFRERLVVNTDLFLRRIICDERESDGRWGHVVSMPHSLISQKEKACVLATITESRIDLESAPCCAIATGFLMPHHE</sequence>
<dbReference type="AlphaFoldDB" id="A0AA86VXH8"/>
<dbReference type="EMBL" id="OY731400">
    <property type="protein sequence ID" value="CAJ1940341.1"/>
    <property type="molecule type" value="Genomic_DNA"/>
</dbReference>
<reference evidence="1" key="1">
    <citation type="submission" date="2023-10" db="EMBL/GenBank/DDBJ databases">
        <authorList>
            <person name="Domelevo Entfellner J.-B."/>
        </authorList>
    </citation>
    <scope>NUCLEOTIDE SEQUENCE</scope>
</reference>